<reference evidence="1" key="1">
    <citation type="journal article" date="2020" name="Nature">
        <title>Giant virus diversity and host interactions through global metagenomics.</title>
        <authorList>
            <person name="Schulz F."/>
            <person name="Roux S."/>
            <person name="Paez-Espino D."/>
            <person name="Jungbluth S."/>
            <person name="Walsh D.A."/>
            <person name="Denef V.J."/>
            <person name="McMahon K.D."/>
            <person name="Konstantinidis K.T."/>
            <person name="Eloe-Fadrosh E.A."/>
            <person name="Kyrpides N.C."/>
            <person name="Woyke T."/>
        </authorList>
    </citation>
    <scope>NUCLEOTIDE SEQUENCE</scope>
    <source>
        <strain evidence="1">GVMAG-S-1101171-110</strain>
    </source>
</reference>
<organism evidence="1">
    <name type="scientific">viral metagenome</name>
    <dbReference type="NCBI Taxonomy" id="1070528"/>
    <lineage>
        <taxon>unclassified sequences</taxon>
        <taxon>metagenomes</taxon>
        <taxon>organismal metagenomes</taxon>
    </lineage>
</organism>
<proteinExistence type="predicted"/>
<accession>A0A6C0K378</accession>
<dbReference type="EMBL" id="MN740800">
    <property type="protein sequence ID" value="QHU12492.1"/>
    <property type="molecule type" value="Genomic_DNA"/>
</dbReference>
<sequence>MLLVVLMLPAVLVPYILEVCVGATEIVTVAVGSGVTELLEATVGLDV</sequence>
<dbReference type="AlphaFoldDB" id="A0A6C0K378"/>
<evidence type="ECO:0000313" key="1">
    <source>
        <dbReference type="EMBL" id="QHU12492.1"/>
    </source>
</evidence>
<protein>
    <submittedName>
        <fullName evidence="1">Uncharacterized protein</fullName>
    </submittedName>
</protein>
<name>A0A6C0K378_9ZZZZ</name>